<reference evidence="1 2" key="1">
    <citation type="submission" date="2016-10" db="EMBL/GenBank/DDBJ databases">
        <authorList>
            <person name="de Groot N.N."/>
        </authorList>
    </citation>
    <scope>NUCLEOTIDE SEQUENCE [LARGE SCALE GENOMIC DNA]</scope>
    <source>
        <strain evidence="1 2">DSM 26130</strain>
    </source>
</reference>
<accession>A0A1I2IDP7</accession>
<evidence type="ECO:0000313" key="2">
    <source>
        <dbReference type="Proteomes" id="UP000198598"/>
    </source>
</evidence>
<dbReference type="EMBL" id="FOLQ01000066">
    <property type="protein sequence ID" value="SFF39760.1"/>
    <property type="molecule type" value="Genomic_DNA"/>
</dbReference>
<dbReference type="AlphaFoldDB" id="A0A1I2IDP7"/>
<evidence type="ECO:0000313" key="1">
    <source>
        <dbReference type="EMBL" id="SFF39760.1"/>
    </source>
</evidence>
<proteinExistence type="predicted"/>
<gene>
    <name evidence="1" type="ORF">SAMN05216167_1661</name>
</gene>
<name>A0A1I2IDP7_9BACT</name>
<protein>
    <submittedName>
        <fullName evidence="1">Uncharacterized protein</fullName>
    </submittedName>
</protein>
<sequence length="161" mass="19396">MARFLQLVSSSTLPDLVPVPLSKTRLNPYKRYLTQLGYIRHLKQYQAYHRPGKPLKNLKLVNYDKPAILLSFFFKHKYSIERQVIHADVVQHIKSYRDELLNRSLMEQLSVGQLKELKQTDELLRRVREEAHAYQACCSNYHHKYYYWYCTYRWVVLQKST</sequence>
<dbReference type="RefSeq" id="WP_245776945.1">
    <property type="nucleotide sequence ID" value="NZ_FOLQ01000066.1"/>
</dbReference>
<organism evidence="1 2">
    <name type="scientific">Spirosoma endophyticum</name>
    <dbReference type="NCBI Taxonomy" id="662367"/>
    <lineage>
        <taxon>Bacteria</taxon>
        <taxon>Pseudomonadati</taxon>
        <taxon>Bacteroidota</taxon>
        <taxon>Cytophagia</taxon>
        <taxon>Cytophagales</taxon>
        <taxon>Cytophagaceae</taxon>
        <taxon>Spirosoma</taxon>
    </lineage>
</organism>
<keyword evidence="2" id="KW-1185">Reference proteome</keyword>
<dbReference type="Proteomes" id="UP000198598">
    <property type="component" value="Unassembled WGS sequence"/>
</dbReference>